<dbReference type="Proteomes" id="UP000242664">
    <property type="component" value="Unassembled WGS sequence"/>
</dbReference>
<sequence>LIVERLVSHQHFKQVVRFRGFSTYAERLCWTYVSQRYDLRFAHGFSIDDDLIVNASDTIARHVAVYGLFISRHTKLAVRHTTALIKQQRVLFTAAFWVLAPRTGQTASLQKQNGANTITIVGREPLNIEIHCCPPLGLLFYFSRFSFSESFI</sequence>
<proteinExistence type="predicted"/>
<feature type="non-terminal residue" evidence="1">
    <location>
        <position position="1"/>
    </location>
</feature>
<reference evidence="2" key="1">
    <citation type="submission" date="2006-10" db="EMBL/GenBank/DDBJ databases">
        <authorList>
            <person name="Heidelberg J."/>
            <person name="Sebastian Y."/>
        </authorList>
    </citation>
    <scope>NUCLEOTIDE SEQUENCE [LARGE SCALE GENOMIC DNA]</scope>
    <source>
        <strain evidence="2">EX25</strain>
    </source>
</reference>
<gene>
    <name evidence="1" type="ORF">VEx25_A1282</name>
</gene>
<evidence type="ECO:0000313" key="1">
    <source>
        <dbReference type="EMBL" id="EDN57612.1"/>
    </source>
</evidence>
<keyword evidence="2" id="KW-1185">Reference proteome</keyword>
<accession>A0ABM9WVZ0</accession>
<evidence type="ECO:0000313" key="2">
    <source>
        <dbReference type="Proteomes" id="UP000242664"/>
    </source>
</evidence>
<organism evidence="1 2">
    <name type="scientific">Vibrio antiquarius (strain Ex25)</name>
    <dbReference type="NCBI Taxonomy" id="150340"/>
    <lineage>
        <taxon>Bacteria</taxon>
        <taxon>Pseudomonadati</taxon>
        <taxon>Pseudomonadota</taxon>
        <taxon>Gammaproteobacteria</taxon>
        <taxon>Vibrionales</taxon>
        <taxon>Vibrionaceae</taxon>
        <taxon>Vibrio</taxon>
        <taxon>Vibrio diabolicus subgroup</taxon>
    </lineage>
</organism>
<name>A0ABM9WVZ0_VIBAE</name>
<dbReference type="EMBL" id="DS267817">
    <property type="protein sequence ID" value="EDN57612.1"/>
    <property type="molecule type" value="Genomic_DNA"/>
</dbReference>
<protein>
    <submittedName>
        <fullName evidence="1">Uncharacterized protein</fullName>
    </submittedName>
</protein>